<dbReference type="Proteomes" id="UP000018861">
    <property type="component" value="Unassembled WGS sequence"/>
</dbReference>
<protein>
    <submittedName>
        <fullName evidence="1">Uncharacterized protein</fullName>
    </submittedName>
</protein>
<accession>W4P7F9</accession>
<dbReference type="EMBL" id="BAIQ01000011">
    <property type="protein sequence ID" value="GAE15079.1"/>
    <property type="molecule type" value="Genomic_DNA"/>
</dbReference>
<evidence type="ECO:0000313" key="1">
    <source>
        <dbReference type="EMBL" id="GAE15079.1"/>
    </source>
</evidence>
<sequence length="178" mass="21126">MQANAMRIVFEIKEKLPEIIEEIMNSPKWATTIREKLQGRTTVAIRDEAYGSEAVIEIYEKEIEIRTAWSKYVYRIYMVNNVVWCEYNGAYRGLLEQVLLPTITPKENLLDSEVIESSLYGREHKKLREYAEDNLKLKQFRRANFNEERNGTASFDHPRKVYDEFIKEDYVITTQTEE</sequence>
<reference evidence="1 2" key="1">
    <citation type="journal article" date="2014" name="Genome Announc.">
        <title>Draft Genome Sequences of Three Strains of Bacteroides pyogenes Isolated from a Cat and Swine.</title>
        <authorList>
            <person name="Sakamoto M."/>
            <person name="Oshima K."/>
            <person name="Suda W."/>
            <person name="Kitamura K."/>
            <person name="Iida T."/>
            <person name="Hattori M."/>
            <person name="Ohkuma M."/>
        </authorList>
    </citation>
    <scope>NUCLEOTIDE SEQUENCE [LARGE SCALE GENOMIC DNA]</scope>
    <source>
        <strain evidence="1 2">JCM 6292</strain>
    </source>
</reference>
<dbReference type="AlphaFoldDB" id="W4P7F9"/>
<comment type="caution">
    <text evidence="1">The sequence shown here is derived from an EMBL/GenBank/DDBJ whole genome shotgun (WGS) entry which is preliminary data.</text>
</comment>
<organism evidence="1 2">
    <name type="scientific">Bacteroides pyogenes JCM 6292</name>
    <dbReference type="NCBI Taxonomy" id="1235809"/>
    <lineage>
        <taxon>Bacteria</taxon>
        <taxon>Pseudomonadati</taxon>
        <taxon>Bacteroidota</taxon>
        <taxon>Bacteroidia</taxon>
        <taxon>Bacteroidales</taxon>
        <taxon>Bacteroidaceae</taxon>
        <taxon>Bacteroides</taxon>
    </lineage>
</organism>
<evidence type="ECO:0000313" key="2">
    <source>
        <dbReference type="Proteomes" id="UP000018861"/>
    </source>
</evidence>
<gene>
    <name evidence="1" type="ORF">JCM6292_1307</name>
</gene>
<proteinExistence type="predicted"/>
<name>W4P7F9_9BACE</name>